<gene>
    <name evidence="1" type="ORF">QE367_002388</name>
</gene>
<dbReference type="Proteomes" id="UP001260188">
    <property type="component" value="Unassembled WGS sequence"/>
</dbReference>
<keyword evidence="2" id="KW-1185">Reference proteome</keyword>
<comment type="caution">
    <text evidence="1">The sequence shown here is derived from an EMBL/GenBank/DDBJ whole genome shotgun (WGS) entry which is preliminary data.</text>
</comment>
<protein>
    <submittedName>
        <fullName evidence="1">Uncharacterized protein</fullName>
    </submittedName>
</protein>
<evidence type="ECO:0000313" key="1">
    <source>
        <dbReference type="EMBL" id="MDR6168184.1"/>
    </source>
</evidence>
<dbReference type="EMBL" id="JAVIZA010000001">
    <property type="protein sequence ID" value="MDR6168184.1"/>
    <property type="molecule type" value="Genomic_DNA"/>
</dbReference>
<dbReference type="RefSeq" id="WP_023953044.1">
    <property type="nucleotide sequence ID" value="NZ_JAVIZA010000001.1"/>
</dbReference>
<sequence>MQRFVRFQSAVPNRNGRFPGVFALANGLAHDGMLQPEDEVWWRAANDRANSLYDAPAEAYGPYAPPGGRSWFKTEAHDILALTAGYLDLLDRYDVPWHEVRTTYPGTILYEDPVQVVALPFTHAQSWPFTRQSS</sequence>
<reference evidence="1 2" key="1">
    <citation type="submission" date="2023-08" db="EMBL/GenBank/DDBJ databases">
        <title>Functional and genomic diversity of the sorghum phyllosphere microbiome.</title>
        <authorList>
            <person name="Shade A."/>
        </authorList>
    </citation>
    <scope>NUCLEOTIDE SEQUENCE [LARGE SCALE GENOMIC DNA]</scope>
    <source>
        <strain evidence="1 2">SORGH_AS_0919</strain>
    </source>
</reference>
<accession>A0ABU1I5F4</accession>
<proteinExistence type="predicted"/>
<evidence type="ECO:0000313" key="2">
    <source>
        <dbReference type="Proteomes" id="UP001260188"/>
    </source>
</evidence>
<name>A0ABU1I5F4_9MICO</name>
<organism evidence="1 2">
    <name type="scientific">Microbacterium paludicola</name>
    <dbReference type="NCBI Taxonomy" id="300019"/>
    <lineage>
        <taxon>Bacteria</taxon>
        <taxon>Bacillati</taxon>
        <taxon>Actinomycetota</taxon>
        <taxon>Actinomycetes</taxon>
        <taxon>Micrococcales</taxon>
        <taxon>Microbacteriaceae</taxon>
        <taxon>Microbacterium</taxon>
    </lineage>
</organism>